<feature type="compositionally biased region" description="Basic and acidic residues" evidence="1">
    <location>
        <begin position="389"/>
        <end position="435"/>
    </location>
</feature>
<dbReference type="InterPro" id="IPR035979">
    <property type="entry name" value="RBD_domain_sf"/>
</dbReference>
<feature type="compositionally biased region" description="Basic and acidic residues" evidence="1">
    <location>
        <begin position="362"/>
        <end position="379"/>
    </location>
</feature>
<evidence type="ECO:0000313" key="3">
    <source>
        <dbReference type="Proteomes" id="UP001562425"/>
    </source>
</evidence>
<reference evidence="2 3" key="1">
    <citation type="submission" date="2024-05" db="EMBL/GenBank/DDBJ databases">
        <title>Culex pipiens pipiens assembly and annotation.</title>
        <authorList>
            <person name="Alout H."/>
            <person name="Durand T."/>
        </authorList>
    </citation>
    <scope>NUCLEOTIDE SEQUENCE [LARGE SCALE GENOMIC DNA]</scope>
    <source>
        <strain evidence="2">HA-2024</strain>
        <tissue evidence="2">Whole body</tissue>
    </source>
</reference>
<dbReference type="AlphaFoldDB" id="A0ABD1CRZ4"/>
<feature type="compositionally biased region" description="Basic residues" evidence="1">
    <location>
        <begin position="844"/>
        <end position="862"/>
    </location>
</feature>
<feature type="compositionally biased region" description="Basic and acidic residues" evidence="1">
    <location>
        <begin position="594"/>
        <end position="613"/>
    </location>
</feature>
<accession>A0ABD1CRZ4</accession>
<comment type="caution">
    <text evidence="2">The sequence shown here is derived from an EMBL/GenBank/DDBJ whole genome shotgun (WGS) entry which is preliminary data.</text>
</comment>
<evidence type="ECO:0000256" key="1">
    <source>
        <dbReference type="SAM" id="MobiDB-lite"/>
    </source>
</evidence>
<evidence type="ECO:0008006" key="4">
    <source>
        <dbReference type="Google" id="ProtNLM"/>
    </source>
</evidence>
<protein>
    <recommendedName>
        <fullName evidence="4">RRM domain-containing protein</fullName>
    </recommendedName>
</protein>
<gene>
    <name evidence="2" type="ORF">pipiens_015077</name>
</gene>
<sequence length="1174" mass="131780">MTKLYASSSGAANSRDVSCVPAQQEVVIEQYDRLLRDIRSQLDKFPVGETVLVGNCPPDISEEEVRNFFHGFATAVCLEKVSAKTLTTTLYIAKFDSAESASRSKVLHTLSLKEKKILLLQLDDRQLFGKNHVVELNGFQDHPEEVIYDHMSAFGQVNFILKTKSVAYVVYEEPSSVDSSSRCEYLDQYPVTIRSVLDTSSGSVASASASGIESCILDQLDQHDSLLVEEDEGQINNFMQLLDMDNLDEYMEMNEREKSVVIDKPLLDVGNEEIIANDDCVEEEDSANGADVAAIEKQAFQRKQSVEEGCVLVDDQSAQWLKLDGNLLRLIDLPQLRVRVQKAAPIRKKKDNWTPSKKPKHKELGDSKSDRNRSDEGAKIPKKNKPRKEHSDGAKKEKSEKPKSGDDGPKLGKHRESSPAKKSSKDNAKKEERAQTSDVVVNVEVEPEKLKSSKESPPKKSSKEQPKKERTKSSQSIDVVVKTEPAQPDGETPSKAAKEPTTPAKDETVAFNKQPVLGQRKPVVILRRLTAKQLEELSIVRRPSASVVPTSDATRVERDRKHDKSSEEKRRREKEKRKRSKQSGDSGDAKRRKNDNGSKESEKKPEPVVVDVKKAEPVVEEEVVPVEITPMEVETPVVDGESAAKEIVPKPDLSGTLLSDDEEQRLVIDLPAEAKLEVEKPPEPVVQPEPIKPPPKQNRVVVKLDTQSAAILHDKVHDSYLLHLDVLSRVLIKLNKISIAGYRLPKPPAKVDRPKKTTEQSSRKSPVEVAAKKREEKSHAEKPRKTDLDKIDNKFLPAGSKLKSQARAKSKHESSHKKQHHHVPVPELPAELKKSHLNTSFKIPKKNAHSSKHPAAHSTAKHNRSELDCLHQEDAERERQRKRFQKEPKRPEDRHRSKKPAAAPVGEQQRSNTPDFFDPTWDDDGGGEEMRRRYRNWKFRRRNRSFPAATRRTKKHQAFVTFGIYHRRSLKSGRKILGQTTWEPSIRERCGVRQKGPNRRCRFFRCLRKNQPATSGATPSTLVIVGLRNLADLVDDLRMFDIFRTPSMLANVGLREVLHRIGPTPQRNGDAQSHRTKRLLATELLTIGVKIQGRMIGSVAMIEEGGAVGIDLRQIENAEEVPAGRPPGEDTHKIADRGIETKVLGGDLRLTSVIELGMVGLTTVSIDLHHGEIR</sequence>
<feature type="region of interest" description="Disordered" evidence="1">
    <location>
        <begin position="744"/>
        <end position="830"/>
    </location>
</feature>
<name>A0ABD1CRZ4_CULPP</name>
<feature type="compositionally biased region" description="Basic and acidic residues" evidence="1">
    <location>
        <begin position="863"/>
        <end position="895"/>
    </location>
</feature>
<organism evidence="2 3">
    <name type="scientific">Culex pipiens pipiens</name>
    <name type="common">Northern house mosquito</name>
    <dbReference type="NCBI Taxonomy" id="38569"/>
    <lineage>
        <taxon>Eukaryota</taxon>
        <taxon>Metazoa</taxon>
        <taxon>Ecdysozoa</taxon>
        <taxon>Arthropoda</taxon>
        <taxon>Hexapoda</taxon>
        <taxon>Insecta</taxon>
        <taxon>Pterygota</taxon>
        <taxon>Neoptera</taxon>
        <taxon>Endopterygota</taxon>
        <taxon>Diptera</taxon>
        <taxon>Nematocera</taxon>
        <taxon>Culicoidea</taxon>
        <taxon>Culicidae</taxon>
        <taxon>Culicinae</taxon>
        <taxon>Culicini</taxon>
        <taxon>Culex</taxon>
        <taxon>Culex</taxon>
    </lineage>
</organism>
<feature type="compositionally biased region" description="Basic and acidic residues" evidence="1">
    <location>
        <begin position="749"/>
        <end position="793"/>
    </location>
</feature>
<dbReference type="EMBL" id="JBEHCU010009819">
    <property type="protein sequence ID" value="KAL1379192.1"/>
    <property type="molecule type" value="Genomic_DNA"/>
</dbReference>
<feature type="region of interest" description="Disordered" evidence="1">
    <location>
        <begin position="844"/>
        <end position="929"/>
    </location>
</feature>
<dbReference type="Proteomes" id="UP001562425">
    <property type="component" value="Unassembled WGS sequence"/>
</dbReference>
<feature type="compositionally biased region" description="Basic residues" evidence="1">
    <location>
        <begin position="804"/>
        <end position="823"/>
    </location>
</feature>
<proteinExistence type="predicted"/>
<dbReference type="SUPFAM" id="SSF54928">
    <property type="entry name" value="RNA-binding domain, RBD"/>
    <property type="match status" value="1"/>
</dbReference>
<feature type="compositionally biased region" description="Pro residues" evidence="1">
    <location>
        <begin position="683"/>
        <end position="696"/>
    </location>
</feature>
<feature type="region of interest" description="Disordered" evidence="1">
    <location>
        <begin position="347"/>
        <end position="613"/>
    </location>
</feature>
<feature type="compositionally biased region" description="Basic and acidic residues" evidence="1">
    <location>
        <begin position="446"/>
        <end position="472"/>
    </location>
</feature>
<evidence type="ECO:0000313" key="2">
    <source>
        <dbReference type="EMBL" id="KAL1379192.1"/>
    </source>
</evidence>
<feature type="region of interest" description="Disordered" evidence="1">
    <location>
        <begin position="678"/>
        <end position="698"/>
    </location>
</feature>
<keyword evidence="3" id="KW-1185">Reference proteome</keyword>
<feature type="compositionally biased region" description="Basic and acidic residues" evidence="1">
    <location>
        <begin position="554"/>
        <end position="570"/>
    </location>
</feature>
<feature type="compositionally biased region" description="Basic residues" evidence="1">
    <location>
        <begin position="571"/>
        <end position="581"/>
    </location>
</feature>